<sequence>MDKFDDLVYSLRYEAEAILENLKEMDDLDGDEAKVSVLLKWIHNSANTIENKIEDWRSDQC</sequence>
<accession>A0A8S5UXL9</accession>
<evidence type="ECO:0000313" key="1">
    <source>
        <dbReference type="EMBL" id="DAF99195.1"/>
    </source>
</evidence>
<proteinExistence type="predicted"/>
<organism evidence="1">
    <name type="scientific">Podoviridae sp. ctW0z17</name>
    <dbReference type="NCBI Taxonomy" id="2825254"/>
    <lineage>
        <taxon>Viruses</taxon>
        <taxon>Duplodnaviria</taxon>
        <taxon>Heunggongvirae</taxon>
        <taxon>Uroviricota</taxon>
        <taxon>Caudoviricetes</taxon>
    </lineage>
</organism>
<protein>
    <submittedName>
        <fullName evidence="1">Uncharacterized protein</fullName>
    </submittedName>
</protein>
<name>A0A8S5UXL9_9CAUD</name>
<dbReference type="EMBL" id="BK016161">
    <property type="protein sequence ID" value="DAF99195.1"/>
    <property type="molecule type" value="Genomic_DNA"/>
</dbReference>
<reference evidence="1" key="1">
    <citation type="journal article" date="2021" name="Proc. Natl. Acad. Sci. U.S.A.">
        <title>A Catalog of Tens of Thousands of Viruses from Human Metagenomes Reveals Hidden Associations with Chronic Diseases.</title>
        <authorList>
            <person name="Tisza M.J."/>
            <person name="Buck C.B."/>
        </authorList>
    </citation>
    <scope>NUCLEOTIDE SEQUENCE</scope>
    <source>
        <strain evidence="1">CtW0z17</strain>
    </source>
</reference>